<feature type="transmembrane region" description="Helical" evidence="7">
    <location>
        <begin position="160"/>
        <end position="181"/>
    </location>
</feature>
<accession>A0A4Q7RWQ6</accession>
<comment type="similarity">
    <text evidence="6">Belongs to the YccS/YhfK family.</text>
</comment>
<keyword evidence="4 7" id="KW-1133">Transmembrane helix</keyword>
<feature type="transmembrane region" description="Helical" evidence="7">
    <location>
        <begin position="377"/>
        <end position="406"/>
    </location>
</feature>
<dbReference type="PANTHER" id="PTHR30509:SF9">
    <property type="entry name" value="MULTIDRUG RESISTANCE PROTEIN MDTO"/>
    <property type="match status" value="1"/>
</dbReference>
<dbReference type="InterPro" id="IPR049453">
    <property type="entry name" value="Memb_transporter_dom"/>
</dbReference>
<evidence type="ECO:0000256" key="3">
    <source>
        <dbReference type="ARBA" id="ARBA00022692"/>
    </source>
</evidence>
<dbReference type="GO" id="GO:0005886">
    <property type="term" value="C:plasma membrane"/>
    <property type="evidence" value="ECO:0007669"/>
    <property type="project" value="UniProtKB-SubCell"/>
</dbReference>
<protein>
    <submittedName>
        <fullName evidence="9">Putative membrane protein YccC</fullName>
    </submittedName>
</protein>
<keyword evidence="5 7" id="KW-0472">Membrane</keyword>
<dbReference type="Pfam" id="PF13515">
    <property type="entry name" value="FUSC_2"/>
    <property type="match status" value="1"/>
</dbReference>
<evidence type="ECO:0000256" key="2">
    <source>
        <dbReference type="ARBA" id="ARBA00022475"/>
    </source>
</evidence>
<evidence type="ECO:0000259" key="8">
    <source>
        <dbReference type="Pfam" id="PF13515"/>
    </source>
</evidence>
<evidence type="ECO:0000313" key="10">
    <source>
        <dbReference type="Proteomes" id="UP000291078"/>
    </source>
</evidence>
<proteinExistence type="inferred from homology"/>
<evidence type="ECO:0000256" key="6">
    <source>
        <dbReference type="ARBA" id="ARBA00043993"/>
    </source>
</evidence>
<comment type="subcellular location">
    <subcellularLocation>
        <location evidence="1">Cell membrane</location>
        <topology evidence="1">Multi-pass membrane protein</topology>
    </subcellularLocation>
</comment>
<evidence type="ECO:0000256" key="7">
    <source>
        <dbReference type="SAM" id="Phobius"/>
    </source>
</evidence>
<dbReference type="Proteomes" id="UP000291078">
    <property type="component" value="Unassembled WGS sequence"/>
</dbReference>
<feature type="transmembrane region" description="Helical" evidence="7">
    <location>
        <begin position="488"/>
        <end position="511"/>
    </location>
</feature>
<dbReference type="AlphaFoldDB" id="A0A4Q7RWQ6"/>
<keyword evidence="3 7" id="KW-0812">Transmembrane</keyword>
<evidence type="ECO:0000256" key="4">
    <source>
        <dbReference type="ARBA" id="ARBA00022989"/>
    </source>
</evidence>
<evidence type="ECO:0000313" key="9">
    <source>
        <dbReference type="EMBL" id="RZT36692.1"/>
    </source>
</evidence>
<feature type="transmembrane region" description="Helical" evidence="7">
    <location>
        <begin position="134"/>
        <end position="154"/>
    </location>
</feature>
<reference evidence="9 10" key="1">
    <citation type="journal article" date="2015" name="Stand. Genomic Sci.">
        <title>Genomic Encyclopedia of Bacterial and Archaeal Type Strains, Phase III: the genomes of soil and plant-associated and newly described type strains.</title>
        <authorList>
            <person name="Whitman W.B."/>
            <person name="Woyke T."/>
            <person name="Klenk H.P."/>
            <person name="Zhou Y."/>
            <person name="Lilburn T.G."/>
            <person name="Beck B.J."/>
            <person name="De Vos P."/>
            <person name="Vandamme P."/>
            <person name="Eisen J.A."/>
            <person name="Garrity G."/>
            <person name="Hugenholtz P."/>
            <person name="Kyrpides N.C."/>
        </authorList>
    </citation>
    <scope>NUCLEOTIDE SEQUENCE [LARGE SCALE GENOMIC DNA]</scope>
    <source>
        <strain evidence="9 10">ASC-9842</strain>
    </source>
</reference>
<comment type="caution">
    <text evidence="9">The sequence shown here is derived from an EMBL/GenBank/DDBJ whole genome shotgun (WGS) entry which is preliminary data.</text>
</comment>
<evidence type="ECO:0000256" key="1">
    <source>
        <dbReference type="ARBA" id="ARBA00004651"/>
    </source>
</evidence>
<feature type="transmembrane region" description="Helical" evidence="7">
    <location>
        <begin position="461"/>
        <end position="482"/>
    </location>
</feature>
<sequence>MRLMGKLVSLVNRRALRAEGHVFAVTPERIAIAEGLQALVAMAPMLCAAVLLGRPEMAFGAVAAFWTCLSDPQGPTAGRLRAMGLFIALGVVVLPIAAYAAHFGFVPSVAALLVLVFLCGLTRSYGPVLGPMPAQAGLIASLAVVIGMASPAPLPGALLQAGYFLLGSLWTVLFCVVLWPVPFSQGACLTLASVFGRLADMAGVLRDLDPRPGHDEPGWLDFDTVYRRGVRLSIERGRALAAHDLRTGAILGPGVDAAGRVLSALIAIGHFRRQSGVAIDPAAQSLLDALQRLLSDVAVQAEGGSPFAPALAVQVETLRQRLGRRNDTMARAVSFAATAVGRVARREPRPAPAVPPAGPRLWFFGADPMVRRHALRVAVACGLAYVLGTLLSVTFAYWAAIAAIVVTQPLSANTWLRIVERALGTMVGGTMAAVLLALLSTPGAMVMAILPLAAITVSLRLVNYGLFVIFLTPMFMLLTDFIRPTGGLIVARLANELLGALVGVAASFLFWPEKERDALHAAIRTAISANMAFASAVLRLNCDDTETLDQIQRDAGLASVRLEVARERMLLEGYWRSDQLGRLQPVLVALRSVCGAAAVVEVLRSGMPGEADRQRAAQYDALTASLLAMLDAGEVARQPVEAASLPAGASADELDLALRHLTATMATFTAAAAPARRRSLA</sequence>
<feature type="domain" description="Integral membrane bound transporter" evidence="8">
    <location>
        <begin position="383"/>
        <end position="505"/>
    </location>
</feature>
<organism evidence="9 10">
    <name type="scientific">Cupriavidus agavae</name>
    <dbReference type="NCBI Taxonomy" id="1001822"/>
    <lineage>
        <taxon>Bacteria</taxon>
        <taxon>Pseudomonadati</taxon>
        <taxon>Pseudomonadota</taxon>
        <taxon>Betaproteobacteria</taxon>
        <taxon>Burkholderiales</taxon>
        <taxon>Burkholderiaceae</taxon>
        <taxon>Cupriavidus</taxon>
    </lineage>
</organism>
<keyword evidence="10" id="KW-1185">Reference proteome</keyword>
<dbReference type="EMBL" id="SGXM01000004">
    <property type="protein sequence ID" value="RZT36692.1"/>
    <property type="molecule type" value="Genomic_DNA"/>
</dbReference>
<dbReference type="PANTHER" id="PTHR30509">
    <property type="entry name" value="P-HYDROXYBENZOIC ACID EFFLUX PUMP SUBUNIT-RELATED"/>
    <property type="match status" value="1"/>
</dbReference>
<name>A0A4Q7RWQ6_9BURK</name>
<evidence type="ECO:0000256" key="5">
    <source>
        <dbReference type="ARBA" id="ARBA00023136"/>
    </source>
</evidence>
<feature type="transmembrane region" description="Helical" evidence="7">
    <location>
        <begin position="105"/>
        <end position="122"/>
    </location>
</feature>
<gene>
    <name evidence="9" type="ORF">EV147_3355</name>
</gene>
<keyword evidence="2" id="KW-1003">Cell membrane</keyword>
<feature type="transmembrane region" description="Helical" evidence="7">
    <location>
        <begin position="426"/>
        <end position="449"/>
    </location>
</feature>